<protein>
    <submittedName>
        <fullName evidence="1">Uncharacterized protein</fullName>
    </submittedName>
</protein>
<sequence>MNTYYSSSNNTHPGEIFAHIEAQIRRLDWMQENIKNYLMQTFNKRARVFLTVDEGEKFLDYL</sequence>
<gene>
    <name evidence="1" type="ORF">GNE12_27315</name>
</gene>
<keyword evidence="2" id="KW-1185">Reference proteome</keyword>
<evidence type="ECO:0000313" key="1">
    <source>
        <dbReference type="EMBL" id="MBC1305604.1"/>
    </source>
</evidence>
<keyword evidence="1" id="KW-0614">Plasmid</keyword>
<dbReference type="RefSeq" id="WP_041457319.1">
    <property type="nucleotide sequence ID" value="NZ_JACKZP010000272.1"/>
</dbReference>
<organism evidence="1 2">
    <name type="scientific">Trichormus variabilis N2B</name>
    <dbReference type="NCBI Taxonomy" id="2681315"/>
    <lineage>
        <taxon>Bacteria</taxon>
        <taxon>Bacillati</taxon>
        <taxon>Cyanobacteriota</taxon>
        <taxon>Cyanophyceae</taxon>
        <taxon>Nostocales</taxon>
        <taxon>Nostocaceae</taxon>
        <taxon>Trichormus</taxon>
    </lineage>
</organism>
<dbReference type="Proteomes" id="UP000570851">
    <property type="component" value="Unassembled WGS sequence"/>
</dbReference>
<geneLocation type="plasmid" evidence="1">
    <name>pN2B-A</name>
</geneLocation>
<dbReference type="EMBL" id="JACKZP010000272">
    <property type="protein sequence ID" value="MBC1305604.1"/>
    <property type="molecule type" value="Genomic_DNA"/>
</dbReference>
<reference evidence="1 2" key="1">
    <citation type="submission" date="2019-11" db="EMBL/GenBank/DDBJ databases">
        <title>Comparison of genomes from free-living endosymbiotic cyanobacteria isolated from Azolla.</title>
        <authorList>
            <person name="Thiel T."/>
            <person name="Pratte B."/>
        </authorList>
    </citation>
    <scope>NUCLEOTIDE SEQUENCE [LARGE SCALE GENOMIC DNA]</scope>
    <source>
        <strain evidence="1 2">N2B</strain>
        <plasmid evidence="1">pN2B-A</plasmid>
    </source>
</reference>
<dbReference type="GeneID" id="58727153"/>
<evidence type="ECO:0000313" key="2">
    <source>
        <dbReference type="Proteomes" id="UP000570851"/>
    </source>
</evidence>
<name>A0ABR6SH55_ANAVA</name>
<comment type="caution">
    <text evidence="1">The sequence shown here is derived from an EMBL/GenBank/DDBJ whole genome shotgun (WGS) entry which is preliminary data.</text>
</comment>
<accession>A0ABR6SH55</accession>
<proteinExistence type="predicted"/>